<proteinExistence type="inferred from homology"/>
<evidence type="ECO:0000256" key="7">
    <source>
        <dbReference type="ARBA" id="ARBA00093796"/>
    </source>
</evidence>
<reference evidence="9 10" key="1">
    <citation type="submission" date="2019-07" db="EMBL/GenBank/DDBJ databases">
        <title>Tomitella cavernea sp. nov., an actinomycete isolated from soil.</title>
        <authorList>
            <person name="Cheng J."/>
        </authorList>
    </citation>
    <scope>NUCLEOTIDE SEQUENCE [LARGE SCALE GENOMIC DNA]</scope>
    <source>
        <strain evidence="9 10">HY188</strain>
    </source>
</reference>
<comment type="cofactor">
    <cofactor evidence="1">
        <name>iron-sulfur cluster</name>
        <dbReference type="ChEBI" id="CHEBI:30408"/>
    </cofactor>
</comment>
<keyword evidence="10" id="KW-1185">Reference proteome</keyword>
<dbReference type="InterPro" id="IPR058605">
    <property type="entry name" value="BsaP_C"/>
</dbReference>
<gene>
    <name evidence="9" type="ORF">FO059_11610</name>
</gene>
<protein>
    <recommendedName>
        <fullName evidence="7">Biotin synthase auxiliary protein</fullName>
    </recommendedName>
</protein>
<comment type="function">
    <text evidence="5">Required for the activity of the biotin synthase BioB.</text>
</comment>
<accession>A0A516X893</accession>
<evidence type="ECO:0000313" key="9">
    <source>
        <dbReference type="EMBL" id="QDQ99289.1"/>
    </source>
</evidence>
<comment type="similarity">
    <text evidence="6">Belongs to the BsaP family.</text>
</comment>
<dbReference type="KEGG" id="toy:FO059_11610"/>
<feature type="domain" description="Biotin synthase auxiliary protein C-terminal" evidence="8">
    <location>
        <begin position="52"/>
        <end position="77"/>
    </location>
</feature>
<evidence type="ECO:0000256" key="3">
    <source>
        <dbReference type="ARBA" id="ARBA00022756"/>
    </source>
</evidence>
<evidence type="ECO:0000256" key="1">
    <source>
        <dbReference type="ARBA" id="ARBA00001915"/>
    </source>
</evidence>
<organism evidence="9 10">
    <name type="scientific">Tomitella fengzijianii</name>
    <dbReference type="NCBI Taxonomy" id="2597660"/>
    <lineage>
        <taxon>Bacteria</taxon>
        <taxon>Bacillati</taxon>
        <taxon>Actinomycetota</taxon>
        <taxon>Actinomycetes</taxon>
        <taxon>Mycobacteriales</taxon>
        <taxon>Tomitella</taxon>
    </lineage>
</organism>
<dbReference type="Pfam" id="PF26519">
    <property type="entry name" value="BsaP"/>
    <property type="match status" value="1"/>
</dbReference>
<evidence type="ECO:0000256" key="6">
    <source>
        <dbReference type="ARBA" id="ARBA00093780"/>
    </source>
</evidence>
<keyword evidence="3" id="KW-0093">Biotin biosynthesis</keyword>
<dbReference type="OrthoDB" id="3829284at2"/>
<evidence type="ECO:0000256" key="4">
    <source>
        <dbReference type="ARBA" id="ARBA00023004"/>
    </source>
</evidence>
<evidence type="ECO:0000259" key="8">
    <source>
        <dbReference type="Pfam" id="PF26519"/>
    </source>
</evidence>
<keyword evidence="4" id="KW-0408">Iron</keyword>
<evidence type="ECO:0000256" key="5">
    <source>
        <dbReference type="ARBA" id="ARBA00093761"/>
    </source>
</evidence>
<dbReference type="Proteomes" id="UP000317344">
    <property type="component" value="Chromosome"/>
</dbReference>
<dbReference type="EMBL" id="CP041765">
    <property type="protein sequence ID" value="QDQ99289.1"/>
    <property type="molecule type" value="Genomic_DNA"/>
</dbReference>
<evidence type="ECO:0000256" key="2">
    <source>
        <dbReference type="ARBA" id="ARBA00022723"/>
    </source>
</evidence>
<reference evidence="9 10" key="2">
    <citation type="submission" date="2019-07" db="EMBL/GenBank/DDBJ databases">
        <authorList>
            <person name="Huang Y."/>
        </authorList>
    </citation>
    <scope>NUCLEOTIDE SEQUENCE [LARGE SCALE GENOMIC DNA]</scope>
    <source>
        <strain evidence="9 10">HY188</strain>
    </source>
</reference>
<sequence length="79" mass="8456">MLVGGPLDVGARRFDVHTGAEIGADAEGAGSSGRLADSFQPPRYCGVCARRMVVQVRPDGWWAQCSRHGRVDSSALDLR</sequence>
<dbReference type="AlphaFoldDB" id="A0A516X893"/>
<evidence type="ECO:0000313" key="10">
    <source>
        <dbReference type="Proteomes" id="UP000317344"/>
    </source>
</evidence>
<keyword evidence="2" id="KW-0479">Metal-binding</keyword>
<name>A0A516X893_9ACTN</name>